<dbReference type="PANTHER" id="PTHR33069">
    <property type="entry name" value="CHROMOSOME 7, WHOLE GENOME SHOTGUN SEQUENCE-RELATED"/>
    <property type="match status" value="1"/>
</dbReference>
<dbReference type="PANTHER" id="PTHR33069:SF3">
    <property type="entry name" value="DYNEIN HEAVY CHAIN TAIL DOMAIN-CONTAINING PROTEIN"/>
    <property type="match status" value="1"/>
</dbReference>
<sequence length="390" mass="44972">MAFTHLIWSLDNPQTVYDEHRDPGSTDMVEIHSSLLPLLQKQIDELVSSFEMIDFENGTVPELSLFPKVAVFQHTWERTIAAVVSIVLRPDQPDFTQDHDCKDFKQFRCSRLMDDIDDLRFSHFGFLKCCRELVQGSAAHPQPIPERTPELDDEDIESSQEDEDWQAEKKREMVLSADRCTVAIDSIVQRLKRSDLGLLQEKWQGWIGSPSEICSISHMISLFSLYYTEPTPQDPRNPELTPLMRSARALFIVYRVFWKKLSDSSTKKLPFALKTVSSDDMELILWKTKPPLDLHEDFLDLISDVYYQDAIEEFQKSLFRQIAAILRTEFQDALDCLKAYLIPLPSDQPGHSDPSFDVEAYFLDVKNQLHATLDNFVKISNALRPPDPSE</sequence>
<evidence type="ECO:0000313" key="2">
    <source>
        <dbReference type="EMBL" id="WAQ89602.1"/>
    </source>
</evidence>
<proteinExistence type="predicted"/>
<dbReference type="RefSeq" id="XP_053025157.1">
    <property type="nucleotide sequence ID" value="XM_053161185.1"/>
</dbReference>
<dbReference type="Proteomes" id="UP001164743">
    <property type="component" value="Chromosome 11A"/>
</dbReference>
<evidence type="ECO:0000313" key="3">
    <source>
        <dbReference type="Proteomes" id="UP001164743"/>
    </source>
</evidence>
<organism evidence="2 3">
    <name type="scientific">Puccinia triticina</name>
    <dbReference type="NCBI Taxonomy" id="208348"/>
    <lineage>
        <taxon>Eukaryota</taxon>
        <taxon>Fungi</taxon>
        <taxon>Dikarya</taxon>
        <taxon>Basidiomycota</taxon>
        <taxon>Pucciniomycotina</taxon>
        <taxon>Pucciniomycetes</taxon>
        <taxon>Pucciniales</taxon>
        <taxon>Pucciniaceae</taxon>
        <taxon>Puccinia</taxon>
    </lineage>
</organism>
<gene>
    <name evidence="2" type="ORF">PtA15_11A292</name>
</gene>
<feature type="region of interest" description="Disordered" evidence="1">
    <location>
        <begin position="138"/>
        <end position="167"/>
    </location>
</feature>
<evidence type="ECO:0000256" key="1">
    <source>
        <dbReference type="SAM" id="MobiDB-lite"/>
    </source>
</evidence>
<accession>A0ABY7CYV1</accession>
<feature type="compositionally biased region" description="Acidic residues" evidence="1">
    <location>
        <begin position="151"/>
        <end position="165"/>
    </location>
</feature>
<dbReference type="EMBL" id="CP110431">
    <property type="protein sequence ID" value="WAQ89602.1"/>
    <property type="molecule type" value="Genomic_DNA"/>
</dbReference>
<keyword evidence="3" id="KW-1185">Reference proteome</keyword>
<protein>
    <submittedName>
        <fullName evidence="2">Uncharacterized protein</fullName>
    </submittedName>
</protein>
<dbReference type="GeneID" id="77802080"/>
<reference evidence="2" key="1">
    <citation type="submission" date="2022-10" db="EMBL/GenBank/DDBJ databases">
        <title>Puccinia triticina Genome sequencing and assembly.</title>
        <authorList>
            <person name="Li C."/>
        </authorList>
    </citation>
    <scope>NUCLEOTIDE SEQUENCE</scope>
    <source>
        <strain evidence="2">Pt15</strain>
    </source>
</reference>
<name>A0ABY7CYV1_9BASI</name>